<accession>A0A1H8GR79</accession>
<evidence type="ECO:0000256" key="1">
    <source>
        <dbReference type="SAM" id="MobiDB-lite"/>
    </source>
</evidence>
<dbReference type="OrthoDB" id="8566490at2"/>
<reference evidence="2 3" key="1">
    <citation type="submission" date="2016-10" db="EMBL/GenBank/DDBJ databases">
        <authorList>
            <person name="de Groot N.N."/>
        </authorList>
    </citation>
    <scope>NUCLEOTIDE SEQUENCE [LARGE SCALE GENOMIC DNA]</scope>
    <source>
        <strain evidence="2 3">Nm22</strain>
    </source>
</reference>
<sequence>MKYSLFSGVLIAIFLVACNEKPGQYPPSLYKEREGMLSNEGLESSKQKTAEEKKSFTLAENQSAYNETTSEPAADTKDSWGVISEKISKESDSTDDVEPSLSEVDDDESDSWGVISDEISK</sequence>
<feature type="compositionally biased region" description="Basic and acidic residues" evidence="1">
    <location>
        <begin position="43"/>
        <end position="55"/>
    </location>
</feature>
<protein>
    <recommendedName>
        <fullName evidence="4">Lipoprotein</fullName>
    </recommendedName>
</protein>
<feature type="compositionally biased region" description="Acidic residues" evidence="1">
    <location>
        <begin position="93"/>
        <end position="110"/>
    </location>
</feature>
<dbReference type="PROSITE" id="PS51257">
    <property type="entry name" value="PROKAR_LIPOPROTEIN"/>
    <property type="match status" value="1"/>
</dbReference>
<evidence type="ECO:0008006" key="4">
    <source>
        <dbReference type="Google" id="ProtNLM"/>
    </source>
</evidence>
<evidence type="ECO:0000313" key="2">
    <source>
        <dbReference type="EMBL" id="SEN46224.1"/>
    </source>
</evidence>
<feature type="region of interest" description="Disordered" evidence="1">
    <location>
        <begin position="21"/>
        <end position="121"/>
    </location>
</feature>
<dbReference type="EMBL" id="FOCP01000019">
    <property type="protein sequence ID" value="SEN46224.1"/>
    <property type="molecule type" value="Genomic_DNA"/>
</dbReference>
<dbReference type="RefSeq" id="WP_090633511.1">
    <property type="nucleotide sequence ID" value="NZ_FOCP01000019.1"/>
</dbReference>
<gene>
    <name evidence="2" type="ORF">SAMN05216325_11923</name>
</gene>
<organism evidence="2 3">
    <name type="scientific">Nitrosomonas marina</name>
    <dbReference type="NCBI Taxonomy" id="917"/>
    <lineage>
        <taxon>Bacteria</taxon>
        <taxon>Pseudomonadati</taxon>
        <taxon>Pseudomonadota</taxon>
        <taxon>Betaproteobacteria</taxon>
        <taxon>Nitrosomonadales</taxon>
        <taxon>Nitrosomonadaceae</taxon>
        <taxon>Nitrosomonas</taxon>
    </lineage>
</organism>
<dbReference type="AlphaFoldDB" id="A0A1H8GR79"/>
<dbReference type="Proteomes" id="UP000199459">
    <property type="component" value="Unassembled WGS sequence"/>
</dbReference>
<evidence type="ECO:0000313" key="3">
    <source>
        <dbReference type="Proteomes" id="UP000199459"/>
    </source>
</evidence>
<feature type="compositionally biased region" description="Polar residues" evidence="1">
    <location>
        <begin position="58"/>
        <end position="71"/>
    </location>
</feature>
<name>A0A1H8GR79_9PROT</name>
<proteinExistence type="predicted"/>